<feature type="non-terminal residue" evidence="1">
    <location>
        <position position="261"/>
    </location>
</feature>
<feature type="non-terminal residue" evidence="1">
    <location>
        <position position="1"/>
    </location>
</feature>
<organism evidence="1">
    <name type="scientific">marine sediment metagenome</name>
    <dbReference type="NCBI Taxonomy" id="412755"/>
    <lineage>
        <taxon>unclassified sequences</taxon>
        <taxon>metagenomes</taxon>
        <taxon>ecological metagenomes</taxon>
    </lineage>
</organism>
<dbReference type="AlphaFoldDB" id="X0X5M7"/>
<sequence length="261" mass="29512">RGIKGFFGEENRPHVKFVGFVDTEDVKTGSADFENYFHDAIIDYGVVEEDYRDVPFKDLLTEEGKLVYGQKSLEEALGLAKDKNKQKTALDLANRLKEKYPESKKYAEVLKELDKLDTTKSVHRFNVDGIGHLIQLKAVEEPNADDISVKLEVDNLNMVLHYVGDEIVVSAKDVGFVGRAWDFVVGSSDESMTLRKINADSIEVSYKCPQEKIITPKLKKILVGERLEICGHTVYLRDLDVDFSLQLKINSIDRRVGSIVN</sequence>
<accession>X0X5M7</accession>
<dbReference type="EMBL" id="BARS01031628">
    <property type="protein sequence ID" value="GAG20306.1"/>
    <property type="molecule type" value="Genomic_DNA"/>
</dbReference>
<comment type="caution">
    <text evidence="1">The sequence shown here is derived from an EMBL/GenBank/DDBJ whole genome shotgun (WGS) entry which is preliminary data.</text>
</comment>
<reference evidence="1" key="1">
    <citation type="journal article" date="2014" name="Front. Microbiol.">
        <title>High frequency of phylogenetically diverse reductive dehalogenase-homologous genes in deep subseafloor sedimentary metagenomes.</title>
        <authorList>
            <person name="Kawai M."/>
            <person name="Futagami T."/>
            <person name="Toyoda A."/>
            <person name="Takaki Y."/>
            <person name="Nishi S."/>
            <person name="Hori S."/>
            <person name="Arai W."/>
            <person name="Tsubouchi T."/>
            <person name="Morono Y."/>
            <person name="Uchiyama I."/>
            <person name="Ito T."/>
            <person name="Fujiyama A."/>
            <person name="Inagaki F."/>
            <person name="Takami H."/>
        </authorList>
    </citation>
    <scope>NUCLEOTIDE SEQUENCE</scope>
    <source>
        <strain evidence="1">Expedition CK06-06</strain>
    </source>
</reference>
<name>X0X5M7_9ZZZZ</name>
<evidence type="ECO:0000313" key="1">
    <source>
        <dbReference type="EMBL" id="GAG20306.1"/>
    </source>
</evidence>
<gene>
    <name evidence="1" type="ORF">S01H1_49197</name>
</gene>
<protein>
    <submittedName>
        <fullName evidence="1">Uncharacterized protein</fullName>
    </submittedName>
</protein>
<proteinExistence type="predicted"/>